<evidence type="ECO:0000256" key="3">
    <source>
        <dbReference type="ARBA" id="ARBA00022448"/>
    </source>
</evidence>
<dbReference type="Proteomes" id="UP000033658">
    <property type="component" value="Unassembled WGS sequence"/>
</dbReference>
<reference evidence="12 13" key="1">
    <citation type="submission" date="2015-02" db="EMBL/GenBank/DDBJ databases">
        <title>Evolution of amylase-binding proteins of oral streptococcal species.</title>
        <authorList>
            <person name="Haase E.M."/>
        </authorList>
    </citation>
    <scope>NUCLEOTIDE SEQUENCE [LARGE SCALE GENOMIC DNA]</scope>
    <source>
        <strain evidence="12 13">G9B</strain>
    </source>
</reference>
<proteinExistence type="inferred from homology"/>
<dbReference type="SMART" id="SM00382">
    <property type="entry name" value="AAA"/>
    <property type="match status" value="2"/>
</dbReference>
<dbReference type="GO" id="GO:0043190">
    <property type="term" value="C:ATP-binding cassette (ABC) transporter complex"/>
    <property type="evidence" value="ECO:0007669"/>
    <property type="project" value="TreeGrafter"/>
</dbReference>
<dbReference type="Pfam" id="PF00005">
    <property type="entry name" value="ABC_tran"/>
    <property type="match status" value="2"/>
</dbReference>
<accession>A0AAW3H5N3</accession>
<dbReference type="InterPro" id="IPR015856">
    <property type="entry name" value="ABC_transpr_CbiO/EcfA_su"/>
</dbReference>
<feature type="domain" description="ABC transporter" evidence="11">
    <location>
        <begin position="280"/>
        <end position="475"/>
    </location>
</feature>
<keyword evidence="4" id="KW-1003">Cell membrane</keyword>
<evidence type="ECO:0000256" key="6">
    <source>
        <dbReference type="ARBA" id="ARBA00022741"/>
    </source>
</evidence>
<dbReference type="GO" id="GO:0016887">
    <property type="term" value="F:ATP hydrolysis activity"/>
    <property type="evidence" value="ECO:0007669"/>
    <property type="project" value="InterPro"/>
</dbReference>
<dbReference type="InterPro" id="IPR017871">
    <property type="entry name" value="ABC_transporter-like_CS"/>
</dbReference>
<dbReference type="CDD" id="cd03225">
    <property type="entry name" value="ABC_cobalt_CbiO_domain1"/>
    <property type="match status" value="1"/>
</dbReference>
<dbReference type="InterPro" id="IPR050095">
    <property type="entry name" value="ECF_ABC_transporter_ATP-bd"/>
</dbReference>
<keyword evidence="8" id="KW-1278">Translocase</keyword>
<dbReference type="RefSeq" id="WP_045505729.1">
    <property type="nucleotide sequence ID" value="NZ_JYGL01000002.1"/>
</dbReference>
<evidence type="ECO:0000256" key="2">
    <source>
        <dbReference type="ARBA" id="ARBA00005417"/>
    </source>
</evidence>
<protein>
    <submittedName>
        <fullName evidence="12">ABC transporter ATP-binding protein</fullName>
    </submittedName>
</protein>
<dbReference type="PROSITE" id="PS50893">
    <property type="entry name" value="ABC_TRANSPORTER_2"/>
    <property type="match status" value="2"/>
</dbReference>
<evidence type="ECO:0000256" key="8">
    <source>
        <dbReference type="ARBA" id="ARBA00022967"/>
    </source>
</evidence>
<dbReference type="InterPro" id="IPR027417">
    <property type="entry name" value="P-loop_NTPase"/>
</dbReference>
<dbReference type="PANTHER" id="PTHR43553">
    <property type="entry name" value="HEAVY METAL TRANSPORTER"/>
    <property type="match status" value="1"/>
</dbReference>
<comment type="function">
    <text evidence="10">Probably part of an ABC transporter complex. Responsible for energy coupling to the transport system.</text>
</comment>
<keyword evidence="6" id="KW-0547">Nucleotide-binding</keyword>
<dbReference type="PROSITE" id="PS00211">
    <property type="entry name" value="ABC_TRANSPORTER_1"/>
    <property type="match status" value="2"/>
</dbReference>
<dbReference type="SUPFAM" id="SSF52540">
    <property type="entry name" value="P-loop containing nucleoside triphosphate hydrolases"/>
    <property type="match status" value="2"/>
</dbReference>
<keyword evidence="5" id="KW-0677">Repeat</keyword>
<keyword evidence="7 12" id="KW-0067">ATP-binding</keyword>
<feature type="domain" description="ABC transporter" evidence="11">
    <location>
        <begin position="14"/>
        <end position="253"/>
    </location>
</feature>
<evidence type="ECO:0000259" key="11">
    <source>
        <dbReference type="PROSITE" id="PS50893"/>
    </source>
</evidence>
<evidence type="ECO:0000256" key="9">
    <source>
        <dbReference type="ARBA" id="ARBA00023136"/>
    </source>
</evidence>
<evidence type="ECO:0000313" key="13">
    <source>
        <dbReference type="Proteomes" id="UP000033658"/>
    </source>
</evidence>
<keyword evidence="9" id="KW-0472">Membrane</keyword>
<evidence type="ECO:0000256" key="10">
    <source>
        <dbReference type="ARBA" id="ARBA00025157"/>
    </source>
</evidence>
<dbReference type="GO" id="GO:0005524">
    <property type="term" value="F:ATP binding"/>
    <property type="evidence" value="ECO:0007669"/>
    <property type="project" value="UniProtKB-KW"/>
</dbReference>
<evidence type="ECO:0000256" key="5">
    <source>
        <dbReference type="ARBA" id="ARBA00022737"/>
    </source>
</evidence>
<evidence type="ECO:0000256" key="4">
    <source>
        <dbReference type="ARBA" id="ARBA00022475"/>
    </source>
</evidence>
<dbReference type="GO" id="GO:0042626">
    <property type="term" value="F:ATPase-coupled transmembrane transporter activity"/>
    <property type="evidence" value="ECO:0007669"/>
    <property type="project" value="TreeGrafter"/>
</dbReference>
<comment type="caution">
    <text evidence="12">The sequence shown here is derived from an EMBL/GenBank/DDBJ whole genome shotgun (WGS) entry which is preliminary data.</text>
</comment>
<evidence type="ECO:0000256" key="7">
    <source>
        <dbReference type="ARBA" id="ARBA00022840"/>
    </source>
</evidence>
<dbReference type="AlphaFoldDB" id="A0AAW3H5N3"/>
<gene>
    <name evidence="12" type="ORF">TZ86_02012</name>
</gene>
<organism evidence="12 13">
    <name type="scientific">Streptococcus gordonii</name>
    <dbReference type="NCBI Taxonomy" id="1302"/>
    <lineage>
        <taxon>Bacteria</taxon>
        <taxon>Bacillati</taxon>
        <taxon>Bacillota</taxon>
        <taxon>Bacilli</taxon>
        <taxon>Lactobacillales</taxon>
        <taxon>Streptococcaceae</taxon>
        <taxon>Streptococcus</taxon>
    </lineage>
</organism>
<sequence length="475" mass="52721">MDVYHDLVDDKRLIAATGFRFTYENSRASSLLVEDLQISSGQLVVLCGKSGSGKSTFLRLINGLIPDYYEGKLDGQLEIADQSAGKQTVEECSKQVASVFQNPSSQFFHKYVKHELVLPGENHGQSAAEILNKLEKLTADFALADYLERDLSTLSGGEKQRIALLTALMQDTDILVLDEPTANLDRSGIEQVASYLSILKQEGKTILIAEHRLDYLKDLADRYLYFDQGVLERDYSKKEFDSLTETERHDLGLRSQQLSSSISRLEAKKQVAPSPLMGDLTIKNLRLQAGDQELSFLEEANFKSGAITALVGPNGKGKSTLAFYLAGLLDDEDATFSLNGHALSAHERLKDTAFVLQEVALQLFSDSVQKELTLGLKKVVDAPNILENLGLKGLEERHPMTLSGGEMQRLVIASQVLTKKRVFIFDEPSSGLDYQQMIQVADLLKALKEQGKIILLISHDEELLEKTADYFLTLN</sequence>
<evidence type="ECO:0000256" key="1">
    <source>
        <dbReference type="ARBA" id="ARBA00004202"/>
    </source>
</evidence>
<dbReference type="EMBL" id="JYGL01000002">
    <property type="protein sequence ID" value="KJQ56676.1"/>
    <property type="molecule type" value="Genomic_DNA"/>
</dbReference>
<comment type="similarity">
    <text evidence="2">Belongs to the ABC transporter superfamily.</text>
</comment>
<dbReference type="InterPro" id="IPR003439">
    <property type="entry name" value="ABC_transporter-like_ATP-bd"/>
</dbReference>
<dbReference type="Gene3D" id="3.40.50.300">
    <property type="entry name" value="P-loop containing nucleotide triphosphate hydrolases"/>
    <property type="match status" value="2"/>
</dbReference>
<evidence type="ECO:0000313" key="12">
    <source>
        <dbReference type="EMBL" id="KJQ56676.1"/>
    </source>
</evidence>
<dbReference type="InterPro" id="IPR003593">
    <property type="entry name" value="AAA+_ATPase"/>
</dbReference>
<keyword evidence="3" id="KW-0813">Transport</keyword>
<dbReference type="PANTHER" id="PTHR43553:SF23">
    <property type="entry name" value="ABC TRANSPORTER ATP-BINDING COMPONENT"/>
    <property type="match status" value="1"/>
</dbReference>
<name>A0AAW3H5N3_STRGN</name>
<comment type="subcellular location">
    <subcellularLocation>
        <location evidence="1">Cell membrane</location>
        <topology evidence="1">Peripheral membrane protein</topology>
    </subcellularLocation>
</comment>